<dbReference type="EMBL" id="CM039178">
    <property type="protein sequence ID" value="KAH9681303.1"/>
    <property type="molecule type" value="Genomic_DNA"/>
</dbReference>
<proteinExistence type="predicted"/>
<keyword evidence="2" id="KW-1185">Reference proteome</keyword>
<accession>A0ACB8I2J7</accession>
<gene>
    <name evidence="1" type="ORF">KPL71_026926</name>
</gene>
<protein>
    <submittedName>
        <fullName evidence="1">Uncharacterized protein</fullName>
    </submittedName>
</protein>
<evidence type="ECO:0000313" key="1">
    <source>
        <dbReference type="EMBL" id="KAH9681303.1"/>
    </source>
</evidence>
<evidence type="ECO:0000313" key="2">
    <source>
        <dbReference type="Proteomes" id="UP000829398"/>
    </source>
</evidence>
<comment type="caution">
    <text evidence="1">The sequence shown here is derived from an EMBL/GenBank/DDBJ whole genome shotgun (WGS) entry which is preliminary data.</text>
</comment>
<organism evidence="1 2">
    <name type="scientific">Citrus sinensis</name>
    <name type="common">Sweet orange</name>
    <name type="synonym">Citrus aurantium var. sinensis</name>
    <dbReference type="NCBI Taxonomy" id="2711"/>
    <lineage>
        <taxon>Eukaryota</taxon>
        <taxon>Viridiplantae</taxon>
        <taxon>Streptophyta</taxon>
        <taxon>Embryophyta</taxon>
        <taxon>Tracheophyta</taxon>
        <taxon>Spermatophyta</taxon>
        <taxon>Magnoliopsida</taxon>
        <taxon>eudicotyledons</taxon>
        <taxon>Gunneridae</taxon>
        <taxon>Pentapetalae</taxon>
        <taxon>rosids</taxon>
        <taxon>malvids</taxon>
        <taxon>Sapindales</taxon>
        <taxon>Rutaceae</taxon>
        <taxon>Aurantioideae</taxon>
        <taxon>Citrus</taxon>
    </lineage>
</organism>
<reference evidence="2" key="1">
    <citation type="journal article" date="2023" name="Hortic. Res.">
        <title>A chromosome-level phased genome enabling allele-level studies in sweet orange: a case study on citrus Huanglongbing tolerance.</title>
        <authorList>
            <person name="Wu B."/>
            <person name="Yu Q."/>
            <person name="Deng Z."/>
            <person name="Duan Y."/>
            <person name="Luo F."/>
            <person name="Gmitter F. Jr."/>
        </authorList>
    </citation>
    <scope>NUCLEOTIDE SEQUENCE [LARGE SCALE GENOMIC DNA]</scope>
    <source>
        <strain evidence="2">cv. Valencia</strain>
    </source>
</reference>
<sequence>METFFLSQNLWDVVEDGYAKPPESASSSDWTPAHQQQYKENIQRNATALRYIQQGVSSEKAVTIKLQTLWKEFDNLSMKDSEGVQDFCSRVTEIVNQIKGCGDSIEDKKVNEKVLRCLPPKFDHVAAAIEESRDLSKMTFSDLSGSLRSHEQRINRPSSQPTEQAFQSKINNSDQNKSSKKDQKNGGSSQRNGQRGKGQREQNDNPNKWKNDSGNSQKNSDSQCIICKNEANFTKEGDGDYLFYSSKGVERESYNLWYLDSGYSNHMTGERDIFISLDQSFNSQVKLGDGKMQKAVGKGIIAVHTKGGNKKLISDVLYVPNLTQNLLSVGQLIQKGFPIYFDDEKCKIIDKTNNHTVAVVEMSKNKVFPLVMPLDENVALKTENSDLSNLWHLRYGHLNYKGLNLLKQKNMVIGLPDIGRYEKVCEGCIYGKMHRLPFPKNSWRAKAPLELVHADICGPTRTFSLNNRRYFILFVDDYTRMMWIYFLNEKSEAFSTFLQFKALAERQSGCKMKTLRTDRGERKNRTIVEMARSMLKGKGIPNNLWAEACHTAVYILNRSPTKAVRDKTPFEAWHNRKPTVDHLKIFGSIAYALIPAQNREKFDEKETIGLKWIFKIKYNEDGSVQKYKARLVAKGYSQMPGVDFTETFAPVARMETIRTVLALAAQMELNVFQLDVKSAFLNGEIEEEVYVEQPKGYEVKGEENKVYRLRKALYGLKQAPRAWNSRIDRYFVKNGFDRSSSEPSLYVKKEGTDFLIVCLYVDDLIYCGTSLKMVQEFKKSMLDEFEMTDLGLMKYFLGIQVKQPRGKIFFCQEKYVEDLLKKFHMFKCKPAPTPMGLNEKLKHDEKEEKADARIYRSLVGSLIYLTNSRPDILHSVSVLSRFMNDPRKSHYIAAKRILRYLQGTKKQGIMYEKEDNCKLVGFTDSDWAGSLDDRKSTSGYLFCLGTNVISWSSRKQKSVALSSTEAEYIAATESACEAVWLGRILKDLQFNQDAATTIYCDNMSAIALTKNPVFHYIRDLVSKGEVNMEFISTNEQPSDFLTKAIIIEKGQYSDAVVSIRKPHVFQEPVFPEDDFNDARASHLAVATLIAMVAFAAAFTIPGGYKSENGTAILRRNTAFQEFMVTDTIAMILSLSAVFTHFWLSRMTELTKDFDEVLFSVSVWFALLSMAAMVIAFVTGTYAMLAPSLALAIITCLIGLNYFVLAFLVIKDISVKNHG</sequence>
<dbReference type="Proteomes" id="UP000829398">
    <property type="component" value="Chromosome 9"/>
</dbReference>
<name>A0ACB8I2J7_CITSI</name>